<dbReference type="GO" id="GO:0005886">
    <property type="term" value="C:plasma membrane"/>
    <property type="evidence" value="ECO:0007669"/>
    <property type="project" value="UniProtKB-SubCell"/>
</dbReference>
<evidence type="ECO:0000259" key="9">
    <source>
        <dbReference type="Pfam" id="PF13231"/>
    </source>
</evidence>
<sequence>MARYQKQVAVTILMLTFSIVFVRNTRSDFPLIFEKNLHAHDESSNSVVAANITRKFFPPMVRVNPFVEEQGNWMEGPYWQHIPPMFAYVPYIFFEIDGQVTIEVKRLAFAFVTLLTGLLFIFVVYNYKKSLLAAGAATISAILWVNTPFTHELITGYAFGVSDIVLAFTVVASFGAILWYLKNRKSVSSYQLIVISLVVALPIMAKNLLGAIPVATLLILLSRDKQSYRKLLIAGGSLVAALVVYYLPLFLVSPEAFKNGLLVTFSHFNQLEGWERPWHWHFTNYLPQRYLFGWTWIFFVGLAVAAVSWYRTRRTTLTLAGGWFLWNLIAISLVTSKVPNFIYQSYLLSWYFIVYGLFLTISTGAKRSGEIALQSLKERFLRHTTVGMVTVGVLILAILAVGYESVRFTQQFNEYRAQAYNYDSENEKFYQAAEQFQRMGLNQSDLVIVRVSDNDCWFRYPILFLTGAESKTLLEIYFHTVKYESILHKYKRMYFVFNQQEGLPKVGEYSYIDFDLNKLSADEVNQVIQAFIDIHKQALEQDILRIKKDKTSCQWLVPDHILNAP</sequence>
<evidence type="ECO:0000256" key="1">
    <source>
        <dbReference type="ARBA" id="ARBA00004651"/>
    </source>
</evidence>
<feature type="domain" description="Glycosyltransferase RgtA/B/C/D-like" evidence="9">
    <location>
        <begin position="83"/>
        <end position="244"/>
    </location>
</feature>
<gene>
    <name evidence="10" type="ORF">A2717_04595</name>
</gene>
<evidence type="ECO:0000313" key="11">
    <source>
        <dbReference type="Proteomes" id="UP000177610"/>
    </source>
</evidence>
<evidence type="ECO:0000256" key="8">
    <source>
        <dbReference type="SAM" id="Phobius"/>
    </source>
</evidence>
<comment type="caution">
    <text evidence="10">The sequence shown here is derived from an EMBL/GenBank/DDBJ whole genome shotgun (WGS) entry which is preliminary data.</text>
</comment>
<evidence type="ECO:0000256" key="5">
    <source>
        <dbReference type="ARBA" id="ARBA00022692"/>
    </source>
</evidence>
<keyword evidence="3" id="KW-0328">Glycosyltransferase</keyword>
<organism evidence="10 11">
    <name type="scientific">Candidatus Doudnabacteria bacterium RIFCSPHIGHO2_01_FULL_41_86</name>
    <dbReference type="NCBI Taxonomy" id="1817821"/>
    <lineage>
        <taxon>Bacteria</taxon>
        <taxon>Candidatus Doudnaibacteriota</taxon>
    </lineage>
</organism>
<evidence type="ECO:0000256" key="6">
    <source>
        <dbReference type="ARBA" id="ARBA00022989"/>
    </source>
</evidence>
<keyword evidence="2" id="KW-1003">Cell membrane</keyword>
<feature type="transmembrane region" description="Helical" evidence="8">
    <location>
        <begin position="341"/>
        <end position="359"/>
    </location>
</feature>
<dbReference type="InterPro" id="IPR050297">
    <property type="entry name" value="LipidA_mod_glycosyltrf_83"/>
</dbReference>
<dbReference type="PANTHER" id="PTHR33908">
    <property type="entry name" value="MANNOSYLTRANSFERASE YKCB-RELATED"/>
    <property type="match status" value="1"/>
</dbReference>
<dbReference type="PANTHER" id="PTHR33908:SF11">
    <property type="entry name" value="MEMBRANE PROTEIN"/>
    <property type="match status" value="1"/>
</dbReference>
<keyword evidence="5 8" id="KW-0812">Transmembrane</keyword>
<feature type="transmembrane region" description="Helical" evidence="8">
    <location>
        <begin position="317"/>
        <end position="335"/>
    </location>
</feature>
<dbReference type="Proteomes" id="UP000177610">
    <property type="component" value="Unassembled WGS sequence"/>
</dbReference>
<evidence type="ECO:0000313" key="10">
    <source>
        <dbReference type="EMBL" id="OGE73882.1"/>
    </source>
</evidence>
<evidence type="ECO:0000256" key="3">
    <source>
        <dbReference type="ARBA" id="ARBA00022676"/>
    </source>
</evidence>
<feature type="transmembrane region" description="Helical" evidence="8">
    <location>
        <begin position="193"/>
        <end position="219"/>
    </location>
</feature>
<keyword evidence="6 8" id="KW-1133">Transmembrane helix</keyword>
<dbReference type="AlphaFoldDB" id="A0A1F5N8M5"/>
<name>A0A1F5N8M5_9BACT</name>
<dbReference type="Pfam" id="PF13231">
    <property type="entry name" value="PMT_2"/>
    <property type="match status" value="1"/>
</dbReference>
<dbReference type="EMBL" id="MFEH01000004">
    <property type="protein sequence ID" value="OGE73882.1"/>
    <property type="molecule type" value="Genomic_DNA"/>
</dbReference>
<dbReference type="GO" id="GO:0016763">
    <property type="term" value="F:pentosyltransferase activity"/>
    <property type="evidence" value="ECO:0007669"/>
    <property type="project" value="TreeGrafter"/>
</dbReference>
<evidence type="ECO:0000256" key="7">
    <source>
        <dbReference type="ARBA" id="ARBA00023136"/>
    </source>
</evidence>
<evidence type="ECO:0000256" key="2">
    <source>
        <dbReference type="ARBA" id="ARBA00022475"/>
    </source>
</evidence>
<feature type="transmembrane region" description="Helical" evidence="8">
    <location>
        <begin position="380"/>
        <end position="403"/>
    </location>
</feature>
<feature type="transmembrane region" description="Helical" evidence="8">
    <location>
        <begin position="290"/>
        <end position="310"/>
    </location>
</feature>
<feature type="transmembrane region" description="Helical" evidence="8">
    <location>
        <begin position="231"/>
        <end position="252"/>
    </location>
</feature>
<proteinExistence type="predicted"/>
<protein>
    <recommendedName>
        <fullName evidence="9">Glycosyltransferase RgtA/B/C/D-like domain-containing protein</fullName>
    </recommendedName>
</protein>
<dbReference type="InterPro" id="IPR038731">
    <property type="entry name" value="RgtA/B/C-like"/>
</dbReference>
<dbReference type="GO" id="GO:0009103">
    <property type="term" value="P:lipopolysaccharide biosynthetic process"/>
    <property type="evidence" value="ECO:0007669"/>
    <property type="project" value="UniProtKB-ARBA"/>
</dbReference>
<evidence type="ECO:0000256" key="4">
    <source>
        <dbReference type="ARBA" id="ARBA00022679"/>
    </source>
</evidence>
<keyword evidence="4" id="KW-0808">Transferase</keyword>
<comment type="subcellular location">
    <subcellularLocation>
        <location evidence="1">Cell membrane</location>
        <topology evidence="1">Multi-pass membrane protein</topology>
    </subcellularLocation>
</comment>
<dbReference type="STRING" id="1817821.A2717_04595"/>
<feature type="transmembrane region" description="Helical" evidence="8">
    <location>
        <begin position="156"/>
        <end position="181"/>
    </location>
</feature>
<keyword evidence="7 8" id="KW-0472">Membrane</keyword>
<reference evidence="10 11" key="1">
    <citation type="journal article" date="2016" name="Nat. Commun.">
        <title>Thousands of microbial genomes shed light on interconnected biogeochemical processes in an aquifer system.</title>
        <authorList>
            <person name="Anantharaman K."/>
            <person name="Brown C.T."/>
            <person name="Hug L.A."/>
            <person name="Sharon I."/>
            <person name="Castelle C.J."/>
            <person name="Probst A.J."/>
            <person name="Thomas B.C."/>
            <person name="Singh A."/>
            <person name="Wilkins M.J."/>
            <person name="Karaoz U."/>
            <person name="Brodie E.L."/>
            <person name="Williams K.H."/>
            <person name="Hubbard S.S."/>
            <person name="Banfield J.F."/>
        </authorList>
    </citation>
    <scope>NUCLEOTIDE SEQUENCE [LARGE SCALE GENOMIC DNA]</scope>
</reference>
<accession>A0A1F5N8M5</accession>
<feature type="transmembrane region" description="Helical" evidence="8">
    <location>
        <begin position="107"/>
        <end position="125"/>
    </location>
</feature>
<feature type="transmembrane region" description="Helical" evidence="8">
    <location>
        <begin position="131"/>
        <end position="149"/>
    </location>
</feature>